<name>A0A6G7KBX0_9LACT</name>
<keyword evidence="1" id="KW-0472">Membrane</keyword>
<dbReference type="GO" id="GO:0005886">
    <property type="term" value="C:plasma membrane"/>
    <property type="evidence" value="ECO:0007669"/>
    <property type="project" value="InterPro"/>
</dbReference>
<feature type="transmembrane region" description="Helical" evidence="1">
    <location>
        <begin position="109"/>
        <end position="130"/>
    </location>
</feature>
<keyword evidence="1" id="KW-0812">Transmembrane</keyword>
<dbReference type="AlphaFoldDB" id="A0A6G7KBX0"/>
<dbReference type="Pfam" id="PF09515">
    <property type="entry name" value="Thia_YuaJ"/>
    <property type="match status" value="1"/>
</dbReference>
<dbReference type="InterPro" id="IPR012651">
    <property type="entry name" value="Thia_Transptr_ThiT"/>
</dbReference>
<keyword evidence="3" id="KW-1185">Reference proteome</keyword>
<gene>
    <name evidence="2" type="ORF">G7057_09805</name>
</gene>
<evidence type="ECO:0008006" key="4">
    <source>
        <dbReference type="Google" id="ProtNLM"/>
    </source>
</evidence>
<evidence type="ECO:0000313" key="3">
    <source>
        <dbReference type="Proteomes" id="UP000501451"/>
    </source>
</evidence>
<sequence length="194" mass="20806">MGSASLKAWIEGVIAAGLAIGLLFLPITVGDSQFVLSILPILFISLRRGMLQGFFAGIVTAIVAVFLNGNADLITNLVNQFGPYAFVGIAGFFAKFTQRTLNNKRFPNAALNIVTASVLGTVVSFIWVLLGSLSSDDATLTFTDALKREGLSFLLIAGAAILIFLLLAKVLPQVFIPRDTPFLSRKEKSKLLND</sequence>
<proteinExistence type="predicted"/>
<evidence type="ECO:0000313" key="2">
    <source>
        <dbReference type="EMBL" id="QII82701.1"/>
    </source>
</evidence>
<dbReference type="GO" id="GO:0015234">
    <property type="term" value="F:thiamine transmembrane transporter activity"/>
    <property type="evidence" value="ECO:0007669"/>
    <property type="project" value="InterPro"/>
</dbReference>
<feature type="transmembrane region" description="Helical" evidence="1">
    <location>
        <begin position="6"/>
        <end position="29"/>
    </location>
</feature>
<dbReference type="KEGG" id="jar:G7057_09805"/>
<dbReference type="EMBL" id="CP049740">
    <property type="protein sequence ID" value="QII82701.1"/>
    <property type="molecule type" value="Genomic_DNA"/>
</dbReference>
<accession>A0A6G7KBX0</accession>
<dbReference type="RefSeq" id="WP_166163363.1">
    <property type="nucleotide sequence ID" value="NZ_CP049740.1"/>
</dbReference>
<dbReference type="Gene3D" id="1.10.1760.20">
    <property type="match status" value="1"/>
</dbReference>
<evidence type="ECO:0000256" key="1">
    <source>
        <dbReference type="SAM" id="Phobius"/>
    </source>
</evidence>
<dbReference type="Proteomes" id="UP000501451">
    <property type="component" value="Chromosome"/>
</dbReference>
<protein>
    <recommendedName>
        <fullName evidence="4">Energy-coupled thiamine transporter ThiT</fullName>
    </recommendedName>
</protein>
<organism evidence="2 3">
    <name type="scientific">Jeotgalibaca arthritidis</name>
    <dbReference type="NCBI Taxonomy" id="1868794"/>
    <lineage>
        <taxon>Bacteria</taxon>
        <taxon>Bacillati</taxon>
        <taxon>Bacillota</taxon>
        <taxon>Bacilli</taxon>
        <taxon>Lactobacillales</taxon>
        <taxon>Carnobacteriaceae</taxon>
        <taxon>Jeotgalibaca</taxon>
    </lineage>
</organism>
<keyword evidence="1" id="KW-1133">Transmembrane helix</keyword>
<reference evidence="2 3" key="1">
    <citation type="journal article" date="2017" name="Int. J. Syst. Evol. Microbiol.">
        <title>Jeotgalibaca porci sp. nov. and Jeotgalibaca arthritidis sp. nov., isolated from pigs, and emended description of the genus Jeotgalibaca.</title>
        <authorList>
            <person name="Zamora L."/>
            <person name="Perez-Sancho M."/>
            <person name="Dominguez L."/>
            <person name="Fernandez-Garayzabal J.F."/>
            <person name="Vela A.I."/>
        </authorList>
    </citation>
    <scope>NUCLEOTIDE SEQUENCE [LARGE SCALE GENOMIC DNA]</scope>
    <source>
        <strain evidence="2 3">CECT 9157</strain>
    </source>
</reference>
<feature type="transmembrane region" description="Helical" evidence="1">
    <location>
        <begin position="150"/>
        <end position="168"/>
    </location>
</feature>
<feature type="transmembrane region" description="Helical" evidence="1">
    <location>
        <begin position="50"/>
        <end position="69"/>
    </location>
</feature>